<dbReference type="PANTHER" id="PTHR12419">
    <property type="entry name" value="OTU DOMAIN CONTAINING PROTEIN"/>
    <property type="match status" value="1"/>
</dbReference>
<dbReference type="InterPro" id="IPR038765">
    <property type="entry name" value="Papain-like_cys_pep_sf"/>
</dbReference>
<feature type="compositionally biased region" description="Polar residues" evidence="1">
    <location>
        <begin position="198"/>
        <end position="221"/>
    </location>
</feature>
<feature type="region of interest" description="Disordered" evidence="1">
    <location>
        <begin position="324"/>
        <end position="381"/>
    </location>
</feature>
<proteinExistence type="predicted"/>
<name>A0A3M7MDI7_9PLEO</name>
<feature type="compositionally biased region" description="Low complexity" evidence="1">
    <location>
        <begin position="238"/>
        <end position="291"/>
    </location>
</feature>
<dbReference type="Gene3D" id="3.90.70.80">
    <property type="match status" value="1"/>
</dbReference>
<dbReference type="AlphaFoldDB" id="A0A3M7MDI7"/>
<feature type="compositionally biased region" description="Basic residues" evidence="1">
    <location>
        <begin position="226"/>
        <end position="235"/>
    </location>
</feature>
<evidence type="ECO:0000313" key="3">
    <source>
        <dbReference type="Proteomes" id="UP000265663"/>
    </source>
</evidence>
<protein>
    <submittedName>
        <fullName evidence="2">Cysteine ase</fullName>
    </submittedName>
</protein>
<feature type="compositionally biased region" description="Polar residues" evidence="1">
    <location>
        <begin position="363"/>
        <end position="381"/>
    </location>
</feature>
<feature type="region of interest" description="Disordered" evidence="1">
    <location>
        <begin position="142"/>
        <end position="291"/>
    </location>
</feature>
<gene>
    <name evidence="2" type="ORF">GMOD_00007519</name>
</gene>
<organism evidence="2 3">
    <name type="scientific">Pyrenophora seminiperda CCB06</name>
    <dbReference type="NCBI Taxonomy" id="1302712"/>
    <lineage>
        <taxon>Eukaryota</taxon>
        <taxon>Fungi</taxon>
        <taxon>Dikarya</taxon>
        <taxon>Ascomycota</taxon>
        <taxon>Pezizomycotina</taxon>
        <taxon>Dothideomycetes</taxon>
        <taxon>Pleosporomycetidae</taxon>
        <taxon>Pleosporales</taxon>
        <taxon>Pleosporineae</taxon>
        <taxon>Pleosporaceae</taxon>
        <taxon>Pyrenophora</taxon>
    </lineage>
</organism>
<dbReference type="OrthoDB" id="409956at2759"/>
<dbReference type="InterPro" id="IPR050704">
    <property type="entry name" value="Peptidase_C85-like"/>
</dbReference>
<evidence type="ECO:0000313" key="2">
    <source>
        <dbReference type="EMBL" id="RMZ72522.1"/>
    </source>
</evidence>
<dbReference type="PANTHER" id="PTHR12419:SF7">
    <property type="entry name" value="OTU DOMAIN-CONTAINING PROTEIN 3"/>
    <property type="match status" value="1"/>
</dbReference>
<evidence type="ECO:0000256" key="1">
    <source>
        <dbReference type="SAM" id="MobiDB-lite"/>
    </source>
</evidence>
<reference evidence="2 3" key="1">
    <citation type="journal article" date="2014" name="PLoS ONE">
        <title>De novo Genome Assembly of the Fungal Plant Pathogen Pyrenophora semeniperda.</title>
        <authorList>
            <person name="Soliai M.M."/>
            <person name="Meyer S.E."/>
            <person name="Udall J.A."/>
            <person name="Elzinga D.E."/>
            <person name="Hermansen R.A."/>
            <person name="Bodily P.M."/>
            <person name="Hart A.A."/>
            <person name="Coleman C.E."/>
        </authorList>
    </citation>
    <scope>NUCLEOTIDE SEQUENCE [LARGE SCALE GENOMIC DNA]</scope>
    <source>
        <strain evidence="2 3">CCB06</strain>
        <tissue evidence="2">Mycelium</tissue>
    </source>
</reference>
<keyword evidence="3" id="KW-1185">Reference proteome</keyword>
<sequence>MPLCGHQELHKTLRAATIEHMKENADFYRQYMVVNSVRRNPKRKTAAAARVDTGQYSDDQLQLQFEEHVEKMGQPGEWADNMEVSAFASALNVHVRLWQADFSYLVSPRDYYSSGGDVTAEDTRQTLHIAYHTWEHYSSVRNLAGPHTGPPNVTVVPKVISKKRPSPSVDGDDDDQHRRARKRRSPVYESDFTPEGTAESSSDESNGVAASQQANVKSTLSEPMKPRKLTIKLRCLRTSDASTPASSRPSSRAATPAPRRTLSPKSKKTAVQVAPTPTKTTTKKTTVQVAPTPTKTTIRIGPKKILVTPPPHPIFKRALVTSPLPMTPKKNASVASPTSADATPKRLPKTVVLGSPSPKMAATASTTPTKQPITTPHVTAQ</sequence>
<dbReference type="GO" id="GO:0016579">
    <property type="term" value="P:protein deubiquitination"/>
    <property type="evidence" value="ECO:0007669"/>
    <property type="project" value="TreeGrafter"/>
</dbReference>
<dbReference type="EMBL" id="KE747833">
    <property type="protein sequence ID" value="RMZ72522.1"/>
    <property type="molecule type" value="Genomic_DNA"/>
</dbReference>
<dbReference type="SUPFAM" id="SSF54001">
    <property type="entry name" value="Cysteine proteinases"/>
    <property type="match status" value="1"/>
</dbReference>
<dbReference type="CDD" id="cd22756">
    <property type="entry name" value="OTU_OTUD3-like"/>
    <property type="match status" value="1"/>
</dbReference>
<dbReference type="Proteomes" id="UP000265663">
    <property type="component" value="Unassembled WGS sequence"/>
</dbReference>
<accession>A0A3M7MDI7</accession>
<dbReference type="GO" id="GO:0004843">
    <property type="term" value="F:cysteine-type deubiquitinase activity"/>
    <property type="evidence" value="ECO:0007669"/>
    <property type="project" value="TreeGrafter"/>
</dbReference>